<organism evidence="12 13">
    <name type="scientific">Thermobifida alba</name>
    <name type="common">Thermomonospora alba</name>
    <dbReference type="NCBI Taxonomy" id="53522"/>
    <lineage>
        <taxon>Bacteria</taxon>
        <taxon>Bacillati</taxon>
        <taxon>Actinomycetota</taxon>
        <taxon>Actinomycetes</taxon>
        <taxon>Streptosporangiales</taxon>
        <taxon>Nocardiopsidaceae</taxon>
        <taxon>Thermobifida</taxon>
    </lineage>
</organism>
<keyword evidence="2" id="KW-0813">Transport</keyword>
<feature type="region of interest" description="Disordered" evidence="10">
    <location>
        <begin position="248"/>
        <end position="278"/>
    </location>
</feature>
<evidence type="ECO:0000256" key="11">
    <source>
        <dbReference type="SAM" id="Phobius"/>
    </source>
</evidence>
<dbReference type="Pfam" id="PF07264">
    <property type="entry name" value="EI24"/>
    <property type="match status" value="1"/>
</dbReference>
<feature type="transmembrane region" description="Helical" evidence="11">
    <location>
        <begin position="27"/>
        <end position="53"/>
    </location>
</feature>
<evidence type="ECO:0000313" key="12">
    <source>
        <dbReference type="EMBL" id="UPT23127.1"/>
    </source>
</evidence>
<evidence type="ECO:0000256" key="7">
    <source>
        <dbReference type="ARBA" id="ARBA00022989"/>
    </source>
</evidence>
<keyword evidence="3" id="KW-1003">Cell membrane</keyword>
<keyword evidence="5" id="KW-0028">Amino-acid biosynthesis</keyword>
<dbReference type="InterPro" id="IPR050480">
    <property type="entry name" value="CysZ-like"/>
</dbReference>
<evidence type="ECO:0000256" key="4">
    <source>
        <dbReference type="ARBA" id="ARBA00022519"/>
    </source>
</evidence>
<comment type="subcellular location">
    <subcellularLocation>
        <location evidence="1">Membrane</location>
        <topology evidence="1">Multi-pass membrane protein</topology>
    </subcellularLocation>
</comment>
<dbReference type="RefSeq" id="WP_248591653.1">
    <property type="nucleotide sequence ID" value="NZ_BAABEB010000018.1"/>
</dbReference>
<evidence type="ECO:0000256" key="10">
    <source>
        <dbReference type="SAM" id="MobiDB-lite"/>
    </source>
</evidence>
<keyword evidence="4" id="KW-0997">Cell inner membrane</keyword>
<evidence type="ECO:0000256" key="8">
    <source>
        <dbReference type="ARBA" id="ARBA00023032"/>
    </source>
</evidence>
<feature type="compositionally biased region" description="Pro residues" evidence="10">
    <location>
        <begin position="263"/>
        <end position="278"/>
    </location>
</feature>
<evidence type="ECO:0000256" key="5">
    <source>
        <dbReference type="ARBA" id="ARBA00022605"/>
    </source>
</evidence>
<dbReference type="Proteomes" id="UP000832041">
    <property type="component" value="Chromosome"/>
</dbReference>
<dbReference type="PANTHER" id="PTHR37468:SF1">
    <property type="entry name" value="SULFATE TRANSPORTER CYSZ"/>
    <property type="match status" value="1"/>
</dbReference>
<feature type="transmembrane region" description="Helical" evidence="11">
    <location>
        <begin position="166"/>
        <end position="189"/>
    </location>
</feature>
<protein>
    <recommendedName>
        <fullName evidence="14">CysZ protein</fullName>
    </recommendedName>
</protein>
<evidence type="ECO:0000256" key="9">
    <source>
        <dbReference type="ARBA" id="ARBA00023136"/>
    </source>
</evidence>
<name>A0ABY4L609_THEAE</name>
<proteinExistence type="predicted"/>
<evidence type="ECO:0000256" key="6">
    <source>
        <dbReference type="ARBA" id="ARBA00022692"/>
    </source>
</evidence>
<evidence type="ECO:0000256" key="3">
    <source>
        <dbReference type="ARBA" id="ARBA00022475"/>
    </source>
</evidence>
<evidence type="ECO:0000256" key="2">
    <source>
        <dbReference type="ARBA" id="ARBA00022448"/>
    </source>
</evidence>
<dbReference type="PANTHER" id="PTHR37468">
    <property type="entry name" value="SULFATE TRANSPORTER CYSZ"/>
    <property type="match status" value="1"/>
</dbReference>
<accession>A0ABY4L609</accession>
<sequence length="278" mass="29532">MTLLREIFTGIGTLLRGFGMILRRPKLFLLGALPPLLTSVLFLVVLIALLARIDDLTAWMTPFADGWADGWTTALRVALGIVLVAASVLLMVIGFTTVTLALGSPLYDMIAEEVEEELGDAPEPLDEPLLTSVMRALRISLALILISAAAAVPLFVAGFIPVVGQTVVPVVSALVGGWLLGAELIGSAFERRGLLRLRDRFAGLRRRRLYSLGFAVPVFLLLSIPFVAVLVFPAAAAGGTILARGLLPPAPPPRPEQAAPPEHAGPPHQPGPSRPDSR</sequence>
<dbReference type="InterPro" id="IPR059112">
    <property type="entry name" value="CysZ/EI24"/>
</dbReference>
<evidence type="ECO:0000256" key="1">
    <source>
        <dbReference type="ARBA" id="ARBA00004141"/>
    </source>
</evidence>
<gene>
    <name evidence="12" type="ORF">FOF52_21120</name>
</gene>
<evidence type="ECO:0000313" key="13">
    <source>
        <dbReference type="Proteomes" id="UP000832041"/>
    </source>
</evidence>
<evidence type="ECO:0008006" key="14">
    <source>
        <dbReference type="Google" id="ProtNLM"/>
    </source>
</evidence>
<keyword evidence="8" id="KW-0764">Sulfate transport</keyword>
<feature type="transmembrane region" description="Helical" evidence="11">
    <location>
        <begin position="139"/>
        <end position="160"/>
    </location>
</feature>
<keyword evidence="9 11" id="KW-0472">Membrane</keyword>
<feature type="transmembrane region" description="Helical" evidence="11">
    <location>
        <begin position="73"/>
        <end position="102"/>
    </location>
</feature>
<keyword evidence="13" id="KW-1185">Reference proteome</keyword>
<feature type="transmembrane region" description="Helical" evidence="11">
    <location>
        <begin position="209"/>
        <end position="232"/>
    </location>
</feature>
<dbReference type="EMBL" id="CP051627">
    <property type="protein sequence ID" value="UPT23127.1"/>
    <property type="molecule type" value="Genomic_DNA"/>
</dbReference>
<reference evidence="12 13" key="1">
    <citation type="submission" date="2020-04" db="EMBL/GenBank/DDBJ databases">
        <title>Thermobifida alba genome sequencing and assembly.</title>
        <authorList>
            <person name="Luzics S."/>
            <person name="Horvath B."/>
            <person name="Nagy I."/>
            <person name="Toth A."/>
            <person name="Nagy I."/>
            <person name="Kukolya J."/>
        </authorList>
    </citation>
    <scope>NUCLEOTIDE SEQUENCE [LARGE SCALE GENOMIC DNA]</scope>
    <source>
        <strain evidence="12 13">DSM 43795</strain>
    </source>
</reference>
<keyword evidence="7 11" id="KW-1133">Transmembrane helix</keyword>
<keyword evidence="6 11" id="KW-0812">Transmembrane</keyword>